<dbReference type="RefSeq" id="WP_307627027.1">
    <property type="nucleotide sequence ID" value="NZ_JAUSZS010000004.1"/>
</dbReference>
<evidence type="ECO:0000313" key="4">
    <source>
        <dbReference type="Proteomes" id="UP001223072"/>
    </source>
</evidence>
<feature type="transmembrane region" description="Helical" evidence="2">
    <location>
        <begin position="40"/>
        <end position="61"/>
    </location>
</feature>
<feature type="compositionally biased region" description="Low complexity" evidence="1">
    <location>
        <begin position="63"/>
        <end position="78"/>
    </location>
</feature>
<keyword evidence="2" id="KW-0812">Transmembrane</keyword>
<evidence type="ECO:0000256" key="1">
    <source>
        <dbReference type="SAM" id="MobiDB-lite"/>
    </source>
</evidence>
<name>A0ABU0RQF6_9ACTN</name>
<keyword evidence="2" id="KW-1133">Transmembrane helix</keyword>
<gene>
    <name evidence="3" type="ORF">QFZ49_003120</name>
</gene>
<protein>
    <submittedName>
        <fullName evidence="3">MFS family arabinose efflux permease</fullName>
    </submittedName>
</protein>
<organism evidence="3 4">
    <name type="scientific">Streptomyces turgidiscabies</name>
    <dbReference type="NCBI Taxonomy" id="85558"/>
    <lineage>
        <taxon>Bacteria</taxon>
        <taxon>Bacillati</taxon>
        <taxon>Actinomycetota</taxon>
        <taxon>Actinomycetes</taxon>
        <taxon>Kitasatosporales</taxon>
        <taxon>Streptomycetaceae</taxon>
        <taxon>Streptomyces</taxon>
    </lineage>
</organism>
<keyword evidence="4" id="KW-1185">Reference proteome</keyword>
<proteinExistence type="predicted"/>
<evidence type="ECO:0000256" key="2">
    <source>
        <dbReference type="SAM" id="Phobius"/>
    </source>
</evidence>
<accession>A0ABU0RQF6</accession>
<reference evidence="3 4" key="1">
    <citation type="submission" date="2023-07" db="EMBL/GenBank/DDBJ databases">
        <title>Comparative genomics of wheat-associated soil bacteria to identify genetic determinants of phenazine resistance.</title>
        <authorList>
            <person name="Mouncey N."/>
        </authorList>
    </citation>
    <scope>NUCLEOTIDE SEQUENCE [LARGE SCALE GENOMIC DNA]</scope>
    <source>
        <strain evidence="3 4">W2I16</strain>
    </source>
</reference>
<evidence type="ECO:0000313" key="3">
    <source>
        <dbReference type="EMBL" id="MDQ0933180.1"/>
    </source>
</evidence>
<sequence length="89" mass="8442">MKYASDAPAMASGANIAAFNVGNALDAWIGGLTLAAGYGFVSPLWVGAALGVAGLGVAVAASRGGSPSGSRAGAPGVARRAENVDAGIP</sequence>
<dbReference type="EMBL" id="JAUSZS010000004">
    <property type="protein sequence ID" value="MDQ0933180.1"/>
    <property type="molecule type" value="Genomic_DNA"/>
</dbReference>
<feature type="region of interest" description="Disordered" evidence="1">
    <location>
        <begin position="63"/>
        <end position="89"/>
    </location>
</feature>
<keyword evidence="2" id="KW-0472">Membrane</keyword>
<comment type="caution">
    <text evidence="3">The sequence shown here is derived from an EMBL/GenBank/DDBJ whole genome shotgun (WGS) entry which is preliminary data.</text>
</comment>
<dbReference type="Proteomes" id="UP001223072">
    <property type="component" value="Unassembled WGS sequence"/>
</dbReference>